<dbReference type="InterPro" id="IPR029044">
    <property type="entry name" value="Nucleotide-diphossugar_trans"/>
</dbReference>
<keyword evidence="3" id="KW-1185">Reference proteome</keyword>
<evidence type="ECO:0000313" key="2">
    <source>
        <dbReference type="EMBL" id="MCR8633326.1"/>
    </source>
</evidence>
<name>A0ABT1YJF6_9BACL</name>
<dbReference type="InterPro" id="IPR025877">
    <property type="entry name" value="MobA-like_NTP_Trfase"/>
</dbReference>
<feature type="domain" description="MobA-like NTP transferase" evidence="1">
    <location>
        <begin position="7"/>
        <end position="174"/>
    </location>
</feature>
<dbReference type="Pfam" id="PF12804">
    <property type="entry name" value="NTP_transf_3"/>
    <property type="match status" value="1"/>
</dbReference>
<organism evidence="2 3">
    <name type="scientific">Paenibacillus radicis</name>
    <name type="common">ex Xue et al. 2023</name>
    <dbReference type="NCBI Taxonomy" id="2972489"/>
    <lineage>
        <taxon>Bacteria</taxon>
        <taxon>Bacillati</taxon>
        <taxon>Bacillota</taxon>
        <taxon>Bacilli</taxon>
        <taxon>Bacillales</taxon>
        <taxon>Paenibacillaceae</taxon>
        <taxon>Paenibacillus</taxon>
    </lineage>
</organism>
<evidence type="ECO:0000313" key="3">
    <source>
        <dbReference type="Proteomes" id="UP001300012"/>
    </source>
</evidence>
<dbReference type="CDD" id="cd04182">
    <property type="entry name" value="GT_2_like_f"/>
    <property type="match status" value="1"/>
</dbReference>
<protein>
    <submittedName>
        <fullName evidence="2">Nucleotidyltransferase family protein</fullName>
    </submittedName>
</protein>
<evidence type="ECO:0000259" key="1">
    <source>
        <dbReference type="Pfam" id="PF12804"/>
    </source>
</evidence>
<dbReference type="Gene3D" id="3.90.550.10">
    <property type="entry name" value="Spore Coat Polysaccharide Biosynthesis Protein SpsA, Chain A"/>
    <property type="match status" value="1"/>
</dbReference>
<proteinExistence type="predicted"/>
<dbReference type="EMBL" id="JANQBD010000014">
    <property type="protein sequence ID" value="MCR8633326.1"/>
    <property type="molecule type" value="Genomic_DNA"/>
</dbReference>
<dbReference type="PANTHER" id="PTHR43777">
    <property type="entry name" value="MOLYBDENUM COFACTOR CYTIDYLYLTRANSFERASE"/>
    <property type="match status" value="1"/>
</dbReference>
<gene>
    <name evidence="2" type="ORF">NV381_19280</name>
</gene>
<dbReference type="SUPFAM" id="SSF53448">
    <property type="entry name" value="Nucleotide-diphospho-sugar transferases"/>
    <property type="match status" value="1"/>
</dbReference>
<accession>A0ABT1YJF6</accession>
<dbReference type="PANTHER" id="PTHR43777:SF1">
    <property type="entry name" value="MOLYBDENUM COFACTOR CYTIDYLYLTRANSFERASE"/>
    <property type="match status" value="1"/>
</dbReference>
<comment type="caution">
    <text evidence="2">The sequence shown here is derived from an EMBL/GenBank/DDBJ whole genome shotgun (WGS) entry which is preliminary data.</text>
</comment>
<dbReference type="Proteomes" id="UP001300012">
    <property type="component" value="Unassembled WGS sequence"/>
</dbReference>
<sequence length="208" mass="22789">MGIKVTGVYLAAGQSRRMGVPKLSIPLNNKGKMGGFAIARALESGLNRIVVVLREAGLPDWLPYQEDDSVLQYQCSFVVAAEAERGMAYSLQAGLQAAVEEDVPNAILVVLADQPFINTEMLDRLIHVFESDPSLDYVACGDKGVAKPPVLLAASMFDALRGLKGDEGARKLLLQPEFRGRMLEESDRRLFVDLDTPQDVEMYSCIDK</sequence>
<dbReference type="RefSeq" id="WP_258214905.1">
    <property type="nucleotide sequence ID" value="NZ_JANQBD010000014.1"/>
</dbReference>
<reference evidence="2 3" key="1">
    <citation type="submission" date="2022-08" db="EMBL/GenBank/DDBJ databases">
        <title>Paenibacillus endoradicis sp. nov., Paenibacillus radicibacter sp. nov and Paenibacillus pararadicis sp. nov., three cold-adapted plant growth-promoting bacteria isolated from root of Larix gmelinii in Great Khingan.</title>
        <authorList>
            <person name="Xue H."/>
        </authorList>
    </citation>
    <scope>NUCLEOTIDE SEQUENCE [LARGE SCALE GENOMIC DNA]</scope>
    <source>
        <strain evidence="2 3">N5-1-1-5</strain>
    </source>
</reference>